<sequence>MATVDNLKILKEGVLKVTGRLVDASNATLYATASLSEQELVCIYKPIAGERPLWDFSEGSLAYREYAAYLVSQTVGFNLVPLTVLRDGPYGEGMAQEWITIDETIDLAVFFSSDHPSLRAMALFDAIVNNTDRKIGHLLPLSPQVVYGCDHGVTFHVDDKLRTVLWQWAQDPFTEEEFTTLRKAASLLSGELGALLSPLLTQEEIAATQLRTSRLIAEGTFPLPNPDWPAVPWPAF</sequence>
<accession>A0A0R2PE53</accession>
<dbReference type="EMBL" id="LIAM01000019">
    <property type="protein sequence ID" value="KRO36248.1"/>
    <property type="molecule type" value="Genomic_DNA"/>
</dbReference>
<dbReference type="InterPro" id="IPR022292">
    <property type="entry name" value="CHP03843"/>
</dbReference>
<name>A0A0R2PE53_9ACTN</name>
<gene>
    <name evidence="1" type="ORF">ABR54_01710</name>
</gene>
<organism evidence="1 2">
    <name type="scientific">Actinobacteria bacterium BACL15 MAG-120619-bin91</name>
    <dbReference type="NCBI Taxonomy" id="1655562"/>
    <lineage>
        <taxon>Bacteria</taxon>
        <taxon>Bacillati</taxon>
        <taxon>Actinomycetota</taxon>
        <taxon>Actinomycetes</taxon>
        <taxon>Actinomycetes incertae sedis</taxon>
        <taxon>ac1 cluster</taxon>
    </lineage>
</organism>
<keyword evidence="1" id="KW-0418">Kinase</keyword>
<dbReference type="GO" id="GO:0016301">
    <property type="term" value="F:kinase activity"/>
    <property type="evidence" value="ECO:0007669"/>
    <property type="project" value="UniProtKB-KW"/>
</dbReference>
<evidence type="ECO:0000313" key="2">
    <source>
        <dbReference type="Proteomes" id="UP000053274"/>
    </source>
</evidence>
<dbReference type="NCBIfam" id="TIGR03843">
    <property type="entry name" value="SCO1664 family protein"/>
    <property type="match status" value="1"/>
</dbReference>
<keyword evidence="1" id="KW-0808">Transferase</keyword>
<evidence type="ECO:0000313" key="1">
    <source>
        <dbReference type="EMBL" id="KRO36248.1"/>
    </source>
</evidence>
<dbReference type="Proteomes" id="UP000053274">
    <property type="component" value="Unassembled WGS sequence"/>
</dbReference>
<dbReference type="AlphaFoldDB" id="A0A0R2PE53"/>
<reference evidence="1 2" key="1">
    <citation type="submission" date="2015-10" db="EMBL/GenBank/DDBJ databases">
        <title>Metagenome-Assembled Genomes uncover a global brackish microbiome.</title>
        <authorList>
            <person name="Hugerth L.W."/>
            <person name="Larsson J."/>
            <person name="Alneberg J."/>
            <person name="Lindh M.V."/>
            <person name="Legrand C."/>
            <person name="Pinhassi J."/>
            <person name="Andersson A.F."/>
        </authorList>
    </citation>
    <scope>NUCLEOTIDE SEQUENCE [LARGE SCALE GENOMIC DNA]</scope>
    <source>
        <strain evidence="1">BACL15 MAG-120619-bin91</strain>
    </source>
</reference>
<proteinExistence type="predicted"/>
<protein>
    <submittedName>
        <fullName evidence="1">Phosphatidylinositol kinase</fullName>
    </submittedName>
</protein>
<comment type="caution">
    <text evidence="1">The sequence shown here is derived from an EMBL/GenBank/DDBJ whole genome shotgun (WGS) entry which is preliminary data.</text>
</comment>